<keyword evidence="2" id="KW-1017">Isopeptide bond</keyword>
<proteinExistence type="inferred from homology"/>
<dbReference type="FunFam" id="1.20.1310.10:FF:000036">
    <property type="entry name" value="SCF ubiquitin ligase subunit CulC, putative"/>
    <property type="match status" value="1"/>
</dbReference>
<accession>A0A9P6H2H2</accession>
<comment type="caution">
    <text evidence="8">The sequence shown here is derived from an EMBL/GenBank/DDBJ whole genome shotgun (WGS) entry which is preliminary data.</text>
</comment>
<dbReference type="Gene3D" id="3.30.230.130">
    <property type="entry name" value="Cullin, Chain C, Domain 2"/>
    <property type="match status" value="1"/>
</dbReference>
<dbReference type="AlphaFoldDB" id="A0A9P6H2H2"/>
<dbReference type="InterPro" id="IPR001373">
    <property type="entry name" value="Cullin_N"/>
</dbReference>
<dbReference type="SUPFAM" id="SSF74788">
    <property type="entry name" value="Cullin repeat-like"/>
    <property type="match status" value="1"/>
</dbReference>
<dbReference type="PANTHER" id="PTHR11932">
    <property type="entry name" value="CULLIN"/>
    <property type="match status" value="1"/>
</dbReference>
<dbReference type="FunFam" id="1.10.10.10:FF:000014">
    <property type="entry name" value="Cullin 1"/>
    <property type="match status" value="1"/>
</dbReference>
<evidence type="ECO:0000313" key="8">
    <source>
        <dbReference type="EMBL" id="KAF9777501.1"/>
    </source>
</evidence>
<dbReference type="Gene3D" id="1.20.1310.10">
    <property type="entry name" value="Cullin Repeats"/>
    <property type="match status" value="4"/>
</dbReference>
<organism evidence="8 9">
    <name type="scientific">Thelephora terrestris</name>
    <dbReference type="NCBI Taxonomy" id="56493"/>
    <lineage>
        <taxon>Eukaryota</taxon>
        <taxon>Fungi</taxon>
        <taxon>Dikarya</taxon>
        <taxon>Basidiomycota</taxon>
        <taxon>Agaricomycotina</taxon>
        <taxon>Agaricomycetes</taxon>
        <taxon>Thelephorales</taxon>
        <taxon>Thelephoraceae</taxon>
        <taxon>Thelephora</taxon>
    </lineage>
</organism>
<gene>
    <name evidence="8" type="ORF">BJ322DRAFT_1148526</name>
</gene>
<dbReference type="FunFam" id="1.20.1310.10:FF:000002">
    <property type="entry name" value="cullin-3 isoform X1"/>
    <property type="match status" value="1"/>
</dbReference>
<evidence type="ECO:0000256" key="4">
    <source>
        <dbReference type="PROSITE-ProRule" id="PRU00330"/>
    </source>
</evidence>
<dbReference type="Proteomes" id="UP000736335">
    <property type="component" value="Unassembled WGS sequence"/>
</dbReference>
<evidence type="ECO:0000259" key="7">
    <source>
        <dbReference type="PROSITE" id="PS50069"/>
    </source>
</evidence>
<dbReference type="InterPro" id="IPR036388">
    <property type="entry name" value="WH-like_DNA-bd_sf"/>
</dbReference>
<dbReference type="InterPro" id="IPR045093">
    <property type="entry name" value="Cullin"/>
</dbReference>
<dbReference type="SUPFAM" id="SSF75632">
    <property type="entry name" value="Cullin homology domain"/>
    <property type="match status" value="1"/>
</dbReference>
<dbReference type="PROSITE" id="PS50069">
    <property type="entry name" value="CULLIN_2"/>
    <property type="match status" value="1"/>
</dbReference>
<feature type="compositionally biased region" description="Basic residues" evidence="6">
    <location>
        <begin position="1"/>
        <end position="14"/>
    </location>
</feature>
<dbReference type="GO" id="GO:0031625">
    <property type="term" value="F:ubiquitin protein ligase binding"/>
    <property type="evidence" value="ECO:0007669"/>
    <property type="project" value="InterPro"/>
</dbReference>
<dbReference type="InterPro" id="IPR016159">
    <property type="entry name" value="Cullin_repeat-like_dom_sf"/>
</dbReference>
<dbReference type="EMBL" id="WIUZ02000035">
    <property type="protein sequence ID" value="KAF9777501.1"/>
    <property type="molecule type" value="Genomic_DNA"/>
</dbReference>
<evidence type="ECO:0000256" key="6">
    <source>
        <dbReference type="SAM" id="MobiDB-lite"/>
    </source>
</evidence>
<dbReference type="SMART" id="SM00884">
    <property type="entry name" value="Cullin_Nedd8"/>
    <property type="match status" value="1"/>
</dbReference>
<keyword evidence="3" id="KW-0832">Ubl conjugation</keyword>
<name>A0A9P6H2H2_9AGAM</name>
<reference evidence="8" key="2">
    <citation type="submission" date="2020-11" db="EMBL/GenBank/DDBJ databases">
        <authorList>
            <consortium name="DOE Joint Genome Institute"/>
            <person name="Kuo A."/>
            <person name="Miyauchi S."/>
            <person name="Kiss E."/>
            <person name="Drula E."/>
            <person name="Kohler A."/>
            <person name="Sanchez-Garcia M."/>
            <person name="Andreopoulos B."/>
            <person name="Barry K.W."/>
            <person name="Bonito G."/>
            <person name="Buee M."/>
            <person name="Carver A."/>
            <person name="Chen C."/>
            <person name="Cichocki N."/>
            <person name="Clum A."/>
            <person name="Culley D."/>
            <person name="Crous P.W."/>
            <person name="Fauchery L."/>
            <person name="Girlanda M."/>
            <person name="Hayes R."/>
            <person name="Keri Z."/>
            <person name="Labutti K."/>
            <person name="Lipzen A."/>
            <person name="Lombard V."/>
            <person name="Magnuson J."/>
            <person name="Maillard F."/>
            <person name="Morin E."/>
            <person name="Murat C."/>
            <person name="Nolan M."/>
            <person name="Ohm R."/>
            <person name="Pangilinan J."/>
            <person name="Pereira M."/>
            <person name="Perotto S."/>
            <person name="Peter M."/>
            <person name="Riley R."/>
            <person name="Sitrit Y."/>
            <person name="Stielow B."/>
            <person name="Szollosi G."/>
            <person name="Zifcakova L."/>
            <person name="Stursova M."/>
            <person name="Spatafora J.W."/>
            <person name="Tedersoo L."/>
            <person name="Vaario L.-M."/>
            <person name="Yamada A."/>
            <person name="Yan M."/>
            <person name="Wang P."/>
            <person name="Xu J."/>
            <person name="Bruns T."/>
            <person name="Baldrian P."/>
            <person name="Vilgalys R."/>
            <person name="Henrissat B."/>
            <person name="Grigoriev I.V."/>
            <person name="Hibbett D."/>
            <person name="Nagy L.G."/>
            <person name="Martin F.M."/>
        </authorList>
    </citation>
    <scope>NUCLEOTIDE SEQUENCE</scope>
    <source>
        <strain evidence="8">UH-Tt-Lm1</strain>
    </source>
</reference>
<dbReference type="GO" id="GO:0006511">
    <property type="term" value="P:ubiquitin-dependent protein catabolic process"/>
    <property type="evidence" value="ECO:0007669"/>
    <property type="project" value="InterPro"/>
</dbReference>
<dbReference type="InterPro" id="IPR019559">
    <property type="entry name" value="Cullin_neddylation_domain"/>
</dbReference>
<evidence type="ECO:0000256" key="2">
    <source>
        <dbReference type="ARBA" id="ARBA00022499"/>
    </source>
</evidence>
<comment type="similarity">
    <text evidence="1 4 5">Belongs to the cullin family.</text>
</comment>
<dbReference type="InterPro" id="IPR036390">
    <property type="entry name" value="WH_DNA-bd_sf"/>
</dbReference>
<evidence type="ECO:0000256" key="5">
    <source>
        <dbReference type="RuleBase" id="RU003829"/>
    </source>
</evidence>
<dbReference type="Pfam" id="PF00888">
    <property type="entry name" value="Cullin"/>
    <property type="match status" value="1"/>
</dbReference>
<dbReference type="Pfam" id="PF26557">
    <property type="entry name" value="Cullin_AB"/>
    <property type="match status" value="1"/>
</dbReference>
<evidence type="ECO:0000313" key="9">
    <source>
        <dbReference type="Proteomes" id="UP000736335"/>
    </source>
</evidence>
<protein>
    <submittedName>
        <fullName evidence="8">Cullin-domain-containing protein</fullName>
    </submittedName>
</protein>
<dbReference type="OrthoDB" id="27073at2759"/>
<dbReference type="InterPro" id="IPR016158">
    <property type="entry name" value="Cullin_homology"/>
</dbReference>
<dbReference type="InterPro" id="IPR036317">
    <property type="entry name" value="Cullin_homology_sf"/>
</dbReference>
<dbReference type="InterPro" id="IPR059120">
    <property type="entry name" value="Cullin-like_AB"/>
</dbReference>
<dbReference type="Pfam" id="PF10557">
    <property type="entry name" value="Cullin_Nedd8"/>
    <property type="match status" value="1"/>
</dbReference>
<evidence type="ECO:0000256" key="1">
    <source>
        <dbReference type="ARBA" id="ARBA00006019"/>
    </source>
</evidence>
<feature type="domain" description="Cullin family profile" evidence="7">
    <location>
        <begin position="419"/>
        <end position="649"/>
    </location>
</feature>
<reference evidence="8" key="1">
    <citation type="journal article" date="2020" name="Nat. Commun.">
        <title>Large-scale genome sequencing of mycorrhizal fungi provides insights into the early evolution of symbiotic traits.</title>
        <authorList>
            <person name="Miyauchi S."/>
            <person name="Kiss E."/>
            <person name="Kuo A."/>
            <person name="Drula E."/>
            <person name="Kohler A."/>
            <person name="Sanchez-Garcia M."/>
            <person name="Morin E."/>
            <person name="Andreopoulos B."/>
            <person name="Barry K.W."/>
            <person name="Bonito G."/>
            <person name="Buee M."/>
            <person name="Carver A."/>
            <person name="Chen C."/>
            <person name="Cichocki N."/>
            <person name="Clum A."/>
            <person name="Culley D."/>
            <person name="Crous P.W."/>
            <person name="Fauchery L."/>
            <person name="Girlanda M."/>
            <person name="Hayes R.D."/>
            <person name="Keri Z."/>
            <person name="LaButti K."/>
            <person name="Lipzen A."/>
            <person name="Lombard V."/>
            <person name="Magnuson J."/>
            <person name="Maillard F."/>
            <person name="Murat C."/>
            <person name="Nolan M."/>
            <person name="Ohm R.A."/>
            <person name="Pangilinan J."/>
            <person name="Pereira M.F."/>
            <person name="Perotto S."/>
            <person name="Peter M."/>
            <person name="Pfister S."/>
            <person name="Riley R."/>
            <person name="Sitrit Y."/>
            <person name="Stielow J.B."/>
            <person name="Szollosi G."/>
            <person name="Zifcakova L."/>
            <person name="Stursova M."/>
            <person name="Spatafora J.W."/>
            <person name="Tedersoo L."/>
            <person name="Vaario L.M."/>
            <person name="Yamada A."/>
            <person name="Yan M."/>
            <person name="Wang P."/>
            <person name="Xu J."/>
            <person name="Bruns T."/>
            <person name="Baldrian P."/>
            <person name="Vilgalys R."/>
            <person name="Dunand C."/>
            <person name="Henrissat B."/>
            <person name="Grigoriev I.V."/>
            <person name="Hibbett D."/>
            <person name="Nagy L.G."/>
            <person name="Martin F.M."/>
        </authorList>
    </citation>
    <scope>NUCLEOTIDE SEQUENCE</scope>
    <source>
        <strain evidence="8">UH-Tt-Lm1</strain>
    </source>
</reference>
<sequence length="822" mass="94100">MSTASQKKKTKIRPPRNSSDMSLDETWRRLSHNIREIFAQNAANLSFEENHRFGYNLVLGKQSEKLYEGVKVLVVENLQKMIKDKLIPAFPTGVRSDMISRAKEGEELLKAFRCVWDDHESGLCKLRDILKYLDRVYAPAQHLPVIYDAGVLLFHTHIIVPPIEGHLIDAVLDEVRVERDGFAINQSAVRGCVEVLSLLRGDRAAQPVYLEKLKPPLLEETRRFYETEGKRRLESFSAPEYLAYVDKRFIEEILRAQRYLTSQIAPLLQVILEETLLAPHLSAVIYMPNSGMDTMIDTDKVQSLNLMYKLFKRVDAGVPTIRSAFKDSIVRRGNEINMNAEFDAADELGGVEGSAKGKGKAKQKMTGSQTLQQALKWVQDVLDLKDKFNRVWSEAFDSDRELETATVEGFEKFINTNPKAPEFISLFIDENLKKGVKDKTDLEVDAALDKTITVFRYLTDKDVFERYYKGHLAKRLLLGRSVSHDAERQMLGKLKVECGHQFTQKLEGMFNDMKLSAETMDGYRAHLERTTAPSVSISVTVMTSTYWPSAATVTCTLPDVLVKATKSFEAYYLAKHTGRRLAWQPSMGTVDVRVQFKARKHDLTVSTIALVILLLFEDLEDDGFQTYEEIKMATNIPDGELSRNLQSLACAKYKILKKHPPGRDVNSGDSFSFNNDFTSSLQKIKISTVSSKVESTEERKETHHRIDEERRHQTEACIVRVMKDRKHMAHNDLINEVTRQLIPRFQPNPMDIKKRIEGLIEREYLERCDDRKSYNYMVSVYHGLVVIGLTMNFRREGLFSFVHLPDLYFLYSCIIIFSGNAN</sequence>
<keyword evidence="9" id="KW-1185">Reference proteome</keyword>
<evidence type="ECO:0000256" key="3">
    <source>
        <dbReference type="ARBA" id="ARBA00022843"/>
    </source>
</evidence>
<feature type="region of interest" description="Disordered" evidence="6">
    <location>
        <begin position="1"/>
        <end position="24"/>
    </location>
</feature>
<dbReference type="SUPFAM" id="SSF46785">
    <property type="entry name" value="Winged helix' DNA-binding domain"/>
    <property type="match status" value="1"/>
</dbReference>
<dbReference type="SMART" id="SM00182">
    <property type="entry name" value="CULLIN"/>
    <property type="match status" value="1"/>
</dbReference>
<dbReference type="Gene3D" id="1.10.10.10">
    <property type="entry name" value="Winged helix-like DNA-binding domain superfamily/Winged helix DNA-binding domain"/>
    <property type="match status" value="1"/>
</dbReference>